<dbReference type="GO" id="GO:0044281">
    <property type="term" value="P:small molecule metabolic process"/>
    <property type="evidence" value="ECO:0007669"/>
    <property type="project" value="UniProtKB-ARBA"/>
</dbReference>
<evidence type="ECO:0000259" key="4">
    <source>
        <dbReference type="Pfam" id="PF02775"/>
    </source>
</evidence>
<accession>A0A560J585</accession>
<organism evidence="6 7">
    <name type="scientific">Nitrospirillum amazonense</name>
    <dbReference type="NCBI Taxonomy" id="28077"/>
    <lineage>
        <taxon>Bacteria</taxon>
        <taxon>Pseudomonadati</taxon>
        <taxon>Pseudomonadota</taxon>
        <taxon>Alphaproteobacteria</taxon>
        <taxon>Rhodospirillales</taxon>
        <taxon>Azospirillaceae</taxon>
        <taxon>Nitrospirillum</taxon>
    </lineage>
</organism>
<dbReference type="Proteomes" id="UP000318050">
    <property type="component" value="Unassembled WGS sequence"/>
</dbReference>
<gene>
    <name evidence="6" type="ORF">FBZ92_101289</name>
</gene>
<name>A0A560J585_9PROT</name>
<dbReference type="NCBIfam" id="NF005760">
    <property type="entry name" value="PRK07586.1"/>
    <property type="match status" value="1"/>
</dbReference>
<feature type="region of interest" description="Disordered" evidence="3">
    <location>
        <begin position="172"/>
        <end position="194"/>
    </location>
</feature>
<dbReference type="AlphaFoldDB" id="A0A560J585"/>
<evidence type="ECO:0000256" key="3">
    <source>
        <dbReference type="SAM" id="MobiDB-lite"/>
    </source>
</evidence>
<sequence>MTTTRWNGAHRLLRAARARGIDICFANPGTTELTLVSALDDVPGIRPVLGLFEGVCTGAADGYARVSGKPALTLLHLGPGLANGLANLHNARRARSPVVNVVGDHATWHLSFDAPLTSDIDSFAKPVSKAVIYLRDPASLPAQLQEVFDVASGPNGGVVTVIAPTDVMDADVPEEEGSEQRAAPSSPAGLSGKGVVPDGDIDAVQAALAHQRPVILLLGADALTERGQRAAARVAGALPGRLLMESYPAIVSLGGDLPRLERLAYFPQDVLRQLGDATVVLVGAKAPVSYFGYEGQPSALVPSDRIIVLSRPDQDSVAALEALVARMEAPTPVVAPQAAPAVPPVADGGPLSPAAVVDDLIDRLPEGAIISLEGSTLGGPFLQRAYRARKHQVMTNTGGAIGQGLPCAIGAALAAPDTRVVSLQSDGSAQYTVQSLWTFARERLPVTVIIAANHRYAILQTELTRADTAIDGEVTGRLTRLDNPQVDWTALARGYGVPAVRVATRQELQEALDRGLDEDGPFLIQVDLP</sequence>
<feature type="domain" description="Thiamine pyrophosphate enzyme TPP-binding" evidence="4">
    <location>
        <begin position="386"/>
        <end position="526"/>
    </location>
</feature>
<dbReference type="Gene3D" id="3.40.50.970">
    <property type="match status" value="2"/>
</dbReference>
<dbReference type="SUPFAM" id="SSF52518">
    <property type="entry name" value="Thiamin diphosphate-binding fold (THDP-binding)"/>
    <property type="match status" value="2"/>
</dbReference>
<keyword evidence="2" id="KW-0786">Thiamine pyrophosphate</keyword>
<feature type="domain" description="Thiamine pyrophosphate enzyme N-terminal TPP-binding" evidence="5">
    <location>
        <begin position="7"/>
        <end position="111"/>
    </location>
</feature>
<evidence type="ECO:0000313" key="6">
    <source>
        <dbReference type="EMBL" id="TWB64394.1"/>
    </source>
</evidence>
<dbReference type="Pfam" id="PF02776">
    <property type="entry name" value="TPP_enzyme_N"/>
    <property type="match status" value="1"/>
</dbReference>
<dbReference type="CDD" id="cd02002">
    <property type="entry name" value="TPP_BFDC"/>
    <property type="match status" value="1"/>
</dbReference>
<dbReference type="Pfam" id="PF02775">
    <property type="entry name" value="TPP_enzyme_C"/>
    <property type="match status" value="1"/>
</dbReference>
<dbReference type="GO" id="GO:0003984">
    <property type="term" value="F:acetolactate synthase activity"/>
    <property type="evidence" value="ECO:0007669"/>
    <property type="project" value="TreeGrafter"/>
</dbReference>
<dbReference type="PANTHER" id="PTHR18968">
    <property type="entry name" value="THIAMINE PYROPHOSPHATE ENZYMES"/>
    <property type="match status" value="1"/>
</dbReference>
<dbReference type="PANTHER" id="PTHR18968:SF86">
    <property type="entry name" value="ACETOLACTATE SYNTHASE LARGE SUBUNIT ILVX-RELATED"/>
    <property type="match status" value="1"/>
</dbReference>
<evidence type="ECO:0000256" key="1">
    <source>
        <dbReference type="ARBA" id="ARBA00007812"/>
    </source>
</evidence>
<dbReference type="InterPro" id="IPR012001">
    <property type="entry name" value="Thiamin_PyroP_enz_TPP-bd_dom"/>
</dbReference>
<reference evidence="6 7" key="1">
    <citation type="submission" date="2019-06" db="EMBL/GenBank/DDBJ databases">
        <title>Genomic Encyclopedia of Type Strains, Phase IV (KMG-V): Genome sequencing to study the core and pangenomes of soil and plant-associated prokaryotes.</title>
        <authorList>
            <person name="Whitman W."/>
        </authorList>
    </citation>
    <scope>NUCLEOTIDE SEQUENCE [LARGE SCALE GENOMIC DNA]</scope>
    <source>
        <strain evidence="6 7">BR 11140</strain>
    </source>
</reference>
<dbReference type="InterPro" id="IPR045229">
    <property type="entry name" value="TPP_enz"/>
</dbReference>
<evidence type="ECO:0000313" key="7">
    <source>
        <dbReference type="Proteomes" id="UP000318050"/>
    </source>
</evidence>
<dbReference type="OrthoDB" id="9773408at2"/>
<dbReference type="GO" id="GO:0050660">
    <property type="term" value="F:flavin adenine dinucleotide binding"/>
    <property type="evidence" value="ECO:0007669"/>
    <property type="project" value="TreeGrafter"/>
</dbReference>
<evidence type="ECO:0000256" key="2">
    <source>
        <dbReference type="ARBA" id="ARBA00023052"/>
    </source>
</evidence>
<dbReference type="EMBL" id="VITT01000001">
    <property type="protein sequence ID" value="TWB64394.1"/>
    <property type="molecule type" value="Genomic_DNA"/>
</dbReference>
<comment type="similarity">
    <text evidence="1">Belongs to the TPP enzyme family.</text>
</comment>
<dbReference type="CDD" id="cd07035">
    <property type="entry name" value="TPP_PYR_POX_like"/>
    <property type="match status" value="1"/>
</dbReference>
<comment type="caution">
    <text evidence="6">The sequence shown here is derived from an EMBL/GenBank/DDBJ whole genome shotgun (WGS) entry which is preliminary data.</text>
</comment>
<dbReference type="InterPro" id="IPR011766">
    <property type="entry name" value="TPP_enzyme_TPP-bd"/>
</dbReference>
<dbReference type="InterPro" id="IPR029061">
    <property type="entry name" value="THDP-binding"/>
</dbReference>
<dbReference type="GO" id="GO:0030976">
    <property type="term" value="F:thiamine pyrophosphate binding"/>
    <property type="evidence" value="ECO:0007669"/>
    <property type="project" value="InterPro"/>
</dbReference>
<evidence type="ECO:0000259" key="5">
    <source>
        <dbReference type="Pfam" id="PF02776"/>
    </source>
</evidence>
<proteinExistence type="inferred from homology"/>
<protein>
    <submittedName>
        <fullName evidence="6">Acetolactate synthase-1/2/3 large subunit</fullName>
    </submittedName>
</protein>